<proteinExistence type="inferred from homology"/>
<evidence type="ECO:0000256" key="10">
    <source>
        <dbReference type="ARBA" id="ARBA00023310"/>
    </source>
</evidence>
<evidence type="ECO:0000256" key="2">
    <source>
        <dbReference type="ARBA" id="ARBA00004170"/>
    </source>
</evidence>
<dbReference type="SUPFAM" id="SSF52943">
    <property type="entry name" value="ATP synthase (F1-ATPase), gamma subunit"/>
    <property type="match status" value="1"/>
</dbReference>
<evidence type="ECO:0000313" key="12">
    <source>
        <dbReference type="EMBL" id="XBC46746.1"/>
    </source>
</evidence>
<dbReference type="InterPro" id="IPR035968">
    <property type="entry name" value="ATP_synth_F1_ATPase_gsu"/>
</dbReference>
<keyword evidence="10 11" id="KW-0066">ATP synthesis</keyword>
<comment type="subunit">
    <text evidence="11">F-type ATPases have 2 components, CF(1) - the catalytic core - and CF(0) - the membrane proton channel. CF(1) has five subunits: alpha(3), beta(3), gamma(1), delta(1), epsilon(1). CF(0) has three main subunits: a, b and c.</text>
</comment>
<dbReference type="HAMAP" id="MF_00815">
    <property type="entry name" value="ATP_synth_gamma_bact"/>
    <property type="match status" value="1"/>
</dbReference>
<protein>
    <recommendedName>
        <fullName evidence="11">ATP synthase gamma chain</fullName>
    </recommendedName>
    <alternativeName>
        <fullName evidence="11">ATP synthase F1 sector gamma subunit</fullName>
    </alternativeName>
    <alternativeName>
        <fullName evidence="11">F-ATPase gamma subunit</fullName>
    </alternativeName>
</protein>
<dbReference type="Gene3D" id="3.40.1380.10">
    <property type="match status" value="1"/>
</dbReference>
<evidence type="ECO:0000256" key="4">
    <source>
        <dbReference type="ARBA" id="ARBA00022448"/>
    </source>
</evidence>
<evidence type="ECO:0000256" key="6">
    <source>
        <dbReference type="ARBA" id="ARBA00022781"/>
    </source>
</evidence>
<comment type="similarity">
    <text evidence="3 11">Belongs to the ATPase gamma chain family.</text>
</comment>
<keyword evidence="5 11" id="KW-1003">Cell membrane</keyword>
<keyword evidence="6 11" id="KW-0375">Hydrogen ion transport</keyword>
<dbReference type="EMBL" id="CP142433">
    <property type="protein sequence ID" value="XBC46746.1"/>
    <property type="molecule type" value="Genomic_DNA"/>
</dbReference>
<dbReference type="NCBIfam" id="TIGR01146">
    <property type="entry name" value="ATPsyn_F1gamma"/>
    <property type="match status" value="1"/>
</dbReference>
<evidence type="ECO:0000256" key="5">
    <source>
        <dbReference type="ARBA" id="ARBA00022475"/>
    </source>
</evidence>
<accession>A0AB74TZ07</accession>
<evidence type="ECO:0000256" key="11">
    <source>
        <dbReference type="HAMAP-Rule" id="MF_00815"/>
    </source>
</evidence>
<dbReference type="GO" id="GO:0045259">
    <property type="term" value="C:proton-transporting ATP synthase complex"/>
    <property type="evidence" value="ECO:0007669"/>
    <property type="project" value="UniProtKB-KW"/>
</dbReference>
<keyword evidence="8 11" id="KW-0472">Membrane</keyword>
<dbReference type="EMBL" id="CP142435">
    <property type="protein sequence ID" value="XBC50133.1"/>
    <property type="molecule type" value="Genomic_DNA"/>
</dbReference>
<comment type="subcellular location">
    <subcellularLocation>
        <location evidence="11">Cell membrane</location>
        <topology evidence="11">Peripheral membrane protein</topology>
    </subcellularLocation>
    <subcellularLocation>
        <location evidence="2">Membrane</location>
        <topology evidence="2">Peripheral membrane protein</topology>
    </subcellularLocation>
</comment>
<keyword evidence="7 11" id="KW-0406">Ion transport</keyword>
<reference evidence="13" key="1">
    <citation type="submission" date="2023-12" db="EMBL/GenBank/DDBJ databases">
        <title>Dolosigranulum savutii sp. nov. isolated from human upper respiratory samples collected in Botswana.</title>
        <authorList>
            <person name="Kelly M.S."/>
        </authorList>
    </citation>
    <scope>NUCLEOTIDE SEQUENCE</scope>
    <source>
        <strain evidence="13">MSK294</strain>
        <strain evidence="12">MSK433</strain>
    </source>
</reference>
<dbReference type="InterPro" id="IPR000131">
    <property type="entry name" value="ATP_synth_F1_gsu"/>
</dbReference>
<dbReference type="KEGG" id="dst:VUQ06_02660"/>
<dbReference type="PANTHER" id="PTHR11693">
    <property type="entry name" value="ATP SYNTHASE GAMMA CHAIN"/>
    <property type="match status" value="1"/>
</dbReference>
<dbReference type="GO" id="GO:0042777">
    <property type="term" value="P:proton motive force-driven plasma membrane ATP synthesis"/>
    <property type="evidence" value="ECO:0007669"/>
    <property type="project" value="UniProtKB-UniRule"/>
</dbReference>
<evidence type="ECO:0000256" key="9">
    <source>
        <dbReference type="ARBA" id="ARBA00023196"/>
    </source>
</evidence>
<organism evidence="13">
    <name type="scientific">Dolosigranulum savutiense</name>
    <dbReference type="NCBI Taxonomy" id="3110288"/>
    <lineage>
        <taxon>Bacteria</taxon>
        <taxon>Bacillati</taxon>
        <taxon>Bacillota</taxon>
        <taxon>Bacilli</taxon>
        <taxon>Lactobacillales</taxon>
        <taxon>Carnobacteriaceae</taxon>
        <taxon>Dolosigranulum</taxon>
    </lineage>
</organism>
<evidence type="ECO:0000256" key="1">
    <source>
        <dbReference type="ARBA" id="ARBA00003456"/>
    </source>
</evidence>
<dbReference type="InterPro" id="IPR023632">
    <property type="entry name" value="ATP_synth_F1_gsu_CS"/>
</dbReference>
<dbReference type="AlphaFoldDB" id="A0AB74TZ07"/>
<dbReference type="PROSITE" id="PS00153">
    <property type="entry name" value="ATPASE_GAMMA"/>
    <property type="match status" value="1"/>
</dbReference>
<evidence type="ECO:0000313" key="13">
    <source>
        <dbReference type="EMBL" id="XBC50133.1"/>
    </source>
</evidence>
<dbReference type="Gene3D" id="1.10.287.80">
    <property type="entry name" value="ATP synthase, gamma subunit, helix hairpin domain"/>
    <property type="match status" value="1"/>
</dbReference>
<keyword evidence="9 11" id="KW-0139">CF(1)</keyword>
<dbReference type="GO" id="GO:0005886">
    <property type="term" value="C:plasma membrane"/>
    <property type="evidence" value="ECO:0007669"/>
    <property type="project" value="UniProtKB-SubCell"/>
</dbReference>
<dbReference type="PANTHER" id="PTHR11693:SF22">
    <property type="entry name" value="ATP SYNTHASE SUBUNIT GAMMA, MITOCHONDRIAL"/>
    <property type="match status" value="1"/>
</dbReference>
<dbReference type="Pfam" id="PF00231">
    <property type="entry name" value="ATP-synt"/>
    <property type="match status" value="1"/>
</dbReference>
<evidence type="ECO:0000256" key="7">
    <source>
        <dbReference type="ARBA" id="ARBA00023065"/>
    </source>
</evidence>
<dbReference type="CDD" id="cd12151">
    <property type="entry name" value="F1-ATPase_gamma"/>
    <property type="match status" value="1"/>
</dbReference>
<dbReference type="GO" id="GO:0005524">
    <property type="term" value="F:ATP binding"/>
    <property type="evidence" value="ECO:0007669"/>
    <property type="project" value="UniProtKB-UniRule"/>
</dbReference>
<dbReference type="RefSeq" id="WP_347300943.1">
    <property type="nucleotide sequence ID" value="NZ_CP142433.1"/>
</dbReference>
<sequence>MIRLALNTIKKKMNSVKKTAQITNALRLVSTTKYNRIITEAEHYDQYAQKVKTMVSNLITPDMLYDSKHIAPRASHPSANHNRIDYHVMMQVRPVKKTGFLVITADKGLCGSYNSALLKEFHDFIRPMDKEAIEVVAIGRPIVKFCQKHRLNIVSERYHLSDYPNFTEVQTIIKAAIRFFQNNIYDELYLVYNYAPNVLKNVKRIEKILPITRDNIADDMIDANKPTGPRPLIEPDIDSVLDVILPLYAETQIYGAIIDAKTAEQASRMQAMGQATDNANSLIDDLHQEYHHERQKKITNEIIEIISGANAQN</sequence>
<name>A0AB74TZ07_9LACT</name>
<keyword evidence="4 11" id="KW-0813">Transport</keyword>
<evidence type="ECO:0000256" key="8">
    <source>
        <dbReference type="ARBA" id="ARBA00023136"/>
    </source>
</evidence>
<comment type="function">
    <text evidence="1 11">Produces ATP from ADP in the presence of a proton gradient across the membrane. The gamma chain is believed to be important in regulating ATPase activity and the flow of protons through the CF(0) complex.</text>
</comment>
<evidence type="ECO:0000256" key="3">
    <source>
        <dbReference type="ARBA" id="ARBA00007681"/>
    </source>
</evidence>
<dbReference type="PRINTS" id="PR00126">
    <property type="entry name" value="ATPASEGAMMA"/>
</dbReference>
<dbReference type="GO" id="GO:0046933">
    <property type="term" value="F:proton-transporting ATP synthase activity, rotational mechanism"/>
    <property type="evidence" value="ECO:0007669"/>
    <property type="project" value="UniProtKB-UniRule"/>
</dbReference>
<gene>
    <name evidence="11 13" type="primary">atpG</name>
    <name evidence="13" type="ORF">VUQ06_02660</name>
    <name evidence="12" type="ORF">VUQ08_03845</name>
</gene>